<protein>
    <submittedName>
        <fullName evidence="1">Uncharacterized protein</fullName>
    </submittedName>
</protein>
<evidence type="ECO:0000313" key="1">
    <source>
        <dbReference type="EMBL" id="RKK04683.1"/>
    </source>
</evidence>
<proteinExistence type="predicted"/>
<reference evidence="1 4" key="1">
    <citation type="submission" date="2018-09" db="EMBL/GenBank/DDBJ databases">
        <title>Roseomonas sp. nov., isolated from feces of Tibetan antelopes in the Qinghai-Tibet plateau, China.</title>
        <authorList>
            <person name="Tian Z."/>
        </authorList>
    </citation>
    <scope>NUCLEOTIDE SEQUENCE [LARGE SCALE GENOMIC DNA]</scope>
    <source>
        <strain evidence="2 3">Z23</strain>
        <strain evidence="1 4">Z24</strain>
    </source>
</reference>
<accession>A0A3A9JIS3</accession>
<dbReference type="RefSeq" id="WP_120637846.1">
    <property type="nucleotide sequence ID" value="NZ_RAQU01000036.1"/>
</dbReference>
<evidence type="ECO:0000313" key="3">
    <source>
        <dbReference type="Proteomes" id="UP000274097"/>
    </source>
</evidence>
<gene>
    <name evidence="1" type="ORF">D6Z83_08225</name>
    <name evidence="2" type="ORF">EBE87_23085</name>
</gene>
<dbReference type="InParanoid" id="A0A3A9JIS3"/>
<dbReference type="EMBL" id="RAQU01000036">
    <property type="protein sequence ID" value="RKK04683.1"/>
    <property type="molecule type" value="Genomic_DNA"/>
</dbReference>
<dbReference type="Proteomes" id="UP000274097">
    <property type="component" value="Unassembled WGS sequence"/>
</dbReference>
<dbReference type="EMBL" id="RFLX01000032">
    <property type="protein sequence ID" value="RMI17314.1"/>
    <property type="molecule type" value="Genomic_DNA"/>
</dbReference>
<keyword evidence="3" id="KW-1185">Reference proteome</keyword>
<dbReference type="Proteomes" id="UP000278036">
    <property type="component" value="Unassembled WGS sequence"/>
</dbReference>
<dbReference type="OrthoDB" id="8455778at2"/>
<name>A0A3A9JIS3_9PROT</name>
<evidence type="ECO:0000313" key="2">
    <source>
        <dbReference type="EMBL" id="RMI17314.1"/>
    </source>
</evidence>
<comment type="caution">
    <text evidence="1">The sequence shown here is derived from an EMBL/GenBank/DDBJ whole genome shotgun (WGS) entry which is preliminary data.</text>
</comment>
<organism evidence="1 4">
    <name type="scientific">Teichococcus wenyumeiae</name>
    <dbReference type="NCBI Taxonomy" id="2478470"/>
    <lineage>
        <taxon>Bacteria</taxon>
        <taxon>Pseudomonadati</taxon>
        <taxon>Pseudomonadota</taxon>
        <taxon>Alphaproteobacteria</taxon>
        <taxon>Acetobacterales</taxon>
        <taxon>Roseomonadaceae</taxon>
        <taxon>Roseomonas</taxon>
    </lineage>
</organism>
<evidence type="ECO:0000313" key="4">
    <source>
        <dbReference type="Proteomes" id="UP000278036"/>
    </source>
</evidence>
<dbReference type="AlphaFoldDB" id="A0A3A9JIS3"/>
<sequence>MANCPIFHIYSGAEAVADEIKRLVAEIPQAFAQYDLKLFDRSYEKATAQTYVTQEAYSFKVTGPISRQRNPRQLIFAFDLWRPAGAESWPHAQDALLTVAYEPRASQPWELSHMVVGKDGRLTDPDALENCVSFADGRLLEWVNGPKIWHERAWLFSVPLMRINGPDAFQKEIVEPIIALLMKGAEPSDAFEGTQAVQFRA</sequence>